<dbReference type="OrthoDB" id="9801077at2"/>
<dbReference type="InterPro" id="IPR050347">
    <property type="entry name" value="Bact_Beta-galactosidase"/>
</dbReference>
<dbReference type="PROSITE" id="PS00719">
    <property type="entry name" value="GLYCOSYL_HYDROL_F2_1"/>
    <property type="match status" value="1"/>
</dbReference>
<sequence>MFLLIFYCFITSFANAQLVDGTPTAISPPPRAGQLPPYEVPEITSVGRDRSRATAYSYPTNEKALEGDRTKSRYIDLDGKWAFKYCPTPKDTSNISGFYRHKVHNWDFITVPSSMEMQGYGKPIYKSAVYPFRPVDPPYIPIQNNTVGCFQRSFKVPALWKDLNITLHFGGVSSCFKVWVNGKYVGYGEDSFLPSEFNITPYLSPGENTLSVQVLRWGDGAYLEDQDQWRLSGIQREVYLMAEPRLRIADFFYQTRLDNGYDQALLALRPRLENLTGDSVDPKAIFKVQLYDADNKPCLSTAWQMEADSIVNEAYPRLDNVKFALMETKITNPHLWSPEDPYLYTLVFSLYDGKGHLTEAKSTKVGFRDIAFSKKTGKLLINGHETYLYGVNRPVHDPIKGKALSRADILRDVQTIKRFNFNCIRTSHYPDDPYFYDLCDQYGILVIDEANLETHGLGSKLSNDPRWTAAYLERVTRMVNRDKNHPSIIFWSLGNESGRGPNHAAMAGWVHDFDITRPVHYEPAQGTPQAEGYIPPGDPRYPKPVDHPHRLQNPIDQPYVDIVSRMYPGIFTPALLANQKNGDNRPIFFVEYSHAMGNSNGNLKDFWDVFRSTKRIIGGCIWEFKDQGLIKHTKAGVPYYAYGGDFGAKYYDDFTIKGIVAPDGRPKPAIYECKHVFQPIVTSWTNAAQYRIQILNRSASQDLSKYKGQLILLADGKPIARKALPASLGTLKAGDSISLDLKGWLAPILTAKPGHEYLLDIQWLLKDSTLWAPAGFEVAHDQLALTGPAGSEQAVQIIAKSSPKGKLFIQNTQTHYIIKGVDFEVRFSKENGALDGFEKGGVDYVKGPLLPHFSRPLTDNDRRGWKSDKLLAPWYHSELTLEKMDMGAVQPSSKSGQSVKIKSVYQLLEGKVKVTIDYELFASGQLHVAQHFLPLKKGLPDLPKIGMQLTVNRRLSDISWYGRGPYGNYIDRNTGAMAGIYQMPLLSPTFMEPYVVPQEAGNKTDVRWMALSANGGVKQGNVKGSANTNDHGRNSGGLLVIADSLLSMSAWPYTEKNINQARHTIDLKDMAGITLNIDLKQMGVGGNDSWSIIARPLDKYMIPAMPYRYGFYLIIGDPHLLKKPVE</sequence>
<dbReference type="SUPFAM" id="SSF74650">
    <property type="entry name" value="Galactose mutarotase-like"/>
    <property type="match status" value="1"/>
</dbReference>
<comment type="cofactor">
    <cofactor evidence="2">
        <name>Ca(2+)</name>
        <dbReference type="ChEBI" id="CHEBI:29108"/>
    </cofactor>
</comment>
<protein>
    <recommendedName>
        <fullName evidence="5 10">Beta-galactosidase</fullName>
        <ecNumber evidence="5 10">3.2.1.23</ecNumber>
    </recommendedName>
    <alternativeName>
        <fullName evidence="9 10">Lactase</fullName>
    </alternativeName>
</protein>
<keyword evidence="14" id="KW-1185">Reference proteome</keyword>
<dbReference type="InterPro" id="IPR006101">
    <property type="entry name" value="Glyco_hydro_2"/>
</dbReference>
<reference evidence="13 14" key="1">
    <citation type="journal article" date="2017" name="Int. J. Syst. Evol. Microbiol.">
        <title>Arachidicoccus ginsenosidivorans sp. nov., with ginsenoside-converting activity isolated from ginseng cultivating soil.</title>
        <authorList>
            <person name="Siddiqi M.Z."/>
            <person name="Aslam Z."/>
            <person name="Im W.T."/>
        </authorList>
    </citation>
    <scope>NUCLEOTIDE SEQUENCE [LARGE SCALE GENOMIC DNA]</scope>
    <source>
        <strain evidence="13 14">Gsoil 809</strain>
    </source>
</reference>
<dbReference type="SUPFAM" id="SSF49785">
    <property type="entry name" value="Galactose-binding domain-like"/>
    <property type="match status" value="1"/>
</dbReference>
<dbReference type="InterPro" id="IPR013783">
    <property type="entry name" value="Ig-like_fold"/>
</dbReference>
<feature type="signal peptide" evidence="11">
    <location>
        <begin position="1"/>
        <end position="16"/>
    </location>
</feature>
<dbReference type="PROSITE" id="PS00608">
    <property type="entry name" value="GLYCOSYL_HYDROL_F2_2"/>
    <property type="match status" value="1"/>
</dbReference>
<dbReference type="InterPro" id="IPR036156">
    <property type="entry name" value="Beta-gal/glucu_dom_sf"/>
</dbReference>
<dbReference type="Proteomes" id="UP000321291">
    <property type="component" value="Chromosome"/>
</dbReference>
<dbReference type="InterPro" id="IPR008979">
    <property type="entry name" value="Galactose-bd-like_sf"/>
</dbReference>
<feature type="domain" description="Beta galactosidase small chain/" evidence="12">
    <location>
        <begin position="817"/>
        <end position="1114"/>
    </location>
</feature>
<keyword evidence="8 10" id="KW-0326">Glycosidase</keyword>
<comment type="catalytic activity">
    <reaction evidence="1 10">
        <text>Hydrolysis of terminal non-reducing beta-D-galactose residues in beta-D-galactosides.</text>
        <dbReference type="EC" id="3.2.1.23"/>
    </reaction>
</comment>
<evidence type="ECO:0000256" key="6">
    <source>
        <dbReference type="ARBA" id="ARBA00022801"/>
    </source>
</evidence>
<evidence type="ECO:0000256" key="5">
    <source>
        <dbReference type="ARBA" id="ARBA00012756"/>
    </source>
</evidence>
<evidence type="ECO:0000313" key="13">
    <source>
        <dbReference type="EMBL" id="QEC74171.1"/>
    </source>
</evidence>
<dbReference type="GO" id="GO:0009341">
    <property type="term" value="C:beta-galactosidase complex"/>
    <property type="evidence" value="ECO:0007669"/>
    <property type="project" value="InterPro"/>
</dbReference>
<dbReference type="AlphaFoldDB" id="A0A5B8VSP4"/>
<dbReference type="SUPFAM" id="SSF49303">
    <property type="entry name" value="beta-Galactosidase/glucuronidase domain"/>
    <property type="match status" value="2"/>
</dbReference>
<keyword evidence="6 10" id="KW-0378">Hydrolase</keyword>
<organism evidence="13 14">
    <name type="scientific">Arachidicoccus ginsenosidivorans</name>
    <dbReference type="NCBI Taxonomy" id="496057"/>
    <lineage>
        <taxon>Bacteria</taxon>
        <taxon>Pseudomonadati</taxon>
        <taxon>Bacteroidota</taxon>
        <taxon>Chitinophagia</taxon>
        <taxon>Chitinophagales</taxon>
        <taxon>Chitinophagaceae</taxon>
        <taxon>Arachidicoccus</taxon>
    </lineage>
</organism>
<keyword evidence="7" id="KW-0106">Calcium</keyword>
<dbReference type="InterPro" id="IPR014718">
    <property type="entry name" value="GH-type_carb-bd"/>
</dbReference>
<dbReference type="GO" id="GO:0004565">
    <property type="term" value="F:beta-galactosidase activity"/>
    <property type="evidence" value="ECO:0007669"/>
    <property type="project" value="UniProtKB-EC"/>
</dbReference>
<dbReference type="SMART" id="SM01038">
    <property type="entry name" value="Bgal_small_N"/>
    <property type="match status" value="1"/>
</dbReference>
<dbReference type="Pfam" id="PF16353">
    <property type="entry name" value="LacZ_4"/>
    <property type="match status" value="1"/>
</dbReference>
<dbReference type="EMBL" id="CP042434">
    <property type="protein sequence ID" value="QEC74171.1"/>
    <property type="molecule type" value="Genomic_DNA"/>
</dbReference>
<evidence type="ECO:0000256" key="2">
    <source>
        <dbReference type="ARBA" id="ARBA00001913"/>
    </source>
</evidence>
<evidence type="ECO:0000256" key="7">
    <source>
        <dbReference type="ARBA" id="ARBA00022837"/>
    </source>
</evidence>
<dbReference type="PRINTS" id="PR00132">
    <property type="entry name" value="GLHYDRLASE2"/>
</dbReference>
<feature type="chain" id="PRO_5022869027" description="Beta-galactosidase" evidence="11">
    <location>
        <begin position="17"/>
        <end position="1126"/>
    </location>
</feature>
<dbReference type="GO" id="GO:0005990">
    <property type="term" value="P:lactose catabolic process"/>
    <property type="evidence" value="ECO:0007669"/>
    <property type="project" value="TreeGrafter"/>
</dbReference>
<evidence type="ECO:0000313" key="14">
    <source>
        <dbReference type="Proteomes" id="UP000321291"/>
    </source>
</evidence>
<dbReference type="Pfam" id="PF00703">
    <property type="entry name" value="Glyco_hydro_2"/>
    <property type="match status" value="1"/>
</dbReference>
<dbReference type="InterPro" id="IPR006104">
    <property type="entry name" value="Glyco_hydro_2_N"/>
</dbReference>
<dbReference type="Gene3D" id="2.60.40.10">
    <property type="entry name" value="Immunoglobulins"/>
    <property type="match status" value="2"/>
</dbReference>
<evidence type="ECO:0000259" key="12">
    <source>
        <dbReference type="SMART" id="SM01038"/>
    </source>
</evidence>
<comment type="similarity">
    <text evidence="3 10">Belongs to the glycosyl hydrolase 2 family.</text>
</comment>
<dbReference type="Gene3D" id="3.20.20.80">
    <property type="entry name" value="Glycosidases"/>
    <property type="match status" value="1"/>
</dbReference>
<evidence type="ECO:0000256" key="8">
    <source>
        <dbReference type="ARBA" id="ARBA00023295"/>
    </source>
</evidence>
<dbReference type="Pfam" id="PF02836">
    <property type="entry name" value="Glyco_hydro_2_C"/>
    <property type="match status" value="1"/>
</dbReference>
<dbReference type="InterPro" id="IPR006102">
    <property type="entry name" value="Ig-like_GH2"/>
</dbReference>
<dbReference type="InterPro" id="IPR017853">
    <property type="entry name" value="GH"/>
</dbReference>
<dbReference type="InterPro" id="IPR032312">
    <property type="entry name" value="LacZ_4"/>
</dbReference>
<name>A0A5B8VSP4_9BACT</name>
<dbReference type="InterPro" id="IPR023232">
    <property type="entry name" value="Glyco_hydro_2_AS"/>
</dbReference>
<dbReference type="InterPro" id="IPR004199">
    <property type="entry name" value="B-gal_small/dom_5"/>
</dbReference>
<evidence type="ECO:0000256" key="4">
    <source>
        <dbReference type="ARBA" id="ARBA00011245"/>
    </source>
</evidence>
<dbReference type="EC" id="3.2.1.23" evidence="5 10"/>
<dbReference type="PANTHER" id="PTHR46323">
    <property type="entry name" value="BETA-GALACTOSIDASE"/>
    <property type="match status" value="1"/>
</dbReference>
<dbReference type="InterPro" id="IPR023230">
    <property type="entry name" value="Glyco_hydro_2_CS"/>
</dbReference>
<dbReference type="PANTHER" id="PTHR46323:SF2">
    <property type="entry name" value="BETA-GALACTOSIDASE"/>
    <property type="match status" value="1"/>
</dbReference>
<dbReference type="Pfam" id="PF02929">
    <property type="entry name" value="Bgal_small_N"/>
    <property type="match status" value="1"/>
</dbReference>
<dbReference type="GO" id="GO:0030246">
    <property type="term" value="F:carbohydrate binding"/>
    <property type="evidence" value="ECO:0007669"/>
    <property type="project" value="InterPro"/>
</dbReference>
<dbReference type="InterPro" id="IPR011013">
    <property type="entry name" value="Gal_mutarotase_sf_dom"/>
</dbReference>
<evidence type="ECO:0000256" key="11">
    <source>
        <dbReference type="SAM" id="SignalP"/>
    </source>
</evidence>
<evidence type="ECO:0000256" key="9">
    <source>
        <dbReference type="ARBA" id="ARBA00032230"/>
    </source>
</evidence>
<dbReference type="Pfam" id="PF02837">
    <property type="entry name" value="Glyco_hydro_2_N"/>
    <property type="match status" value="1"/>
</dbReference>
<evidence type="ECO:0000256" key="3">
    <source>
        <dbReference type="ARBA" id="ARBA00007401"/>
    </source>
</evidence>
<proteinExistence type="inferred from homology"/>
<accession>A0A5B8VSP4</accession>
<dbReference type="Gene3D" id="2.70.98.10">
    <property type="match status" value="1"/>
</dbReference>
<keyword evidence="11" id="KW-0732">Signal</keyword>
<dbReference type="Gene3D" id="2.60.120.260">
    <property type="entry name" value="Galactose-binding domain-like"/>
    <property type="match status" value="1"/>
</dbReference>
<gene>
    <name evidence="13" type="ORF">FSB73_03005</name>
</gene>
<evidence type="ECO:0000256" key="10">
    <source>
        <dbReference type="RuleBase" id="RU361154"/>
    </source>
</evidence>
<dbReference type="InterPro" id="IPR006103">
    <property type="entry name" value="Glyco_hydro_2_cat"/>
</dbReference>
<dbReference type="KEGG" id="agi:FSB73_03005"/>
<evidence type="ECO:0000256" key="1">
    <source>
        <dbReference type="ARBA" id="ARBA00001412"/>
    </source>
</evidence>
<comment type="subunit">
    <text evidence="4">Monomer.</text>
</comment>
<dbReference type="SUPFAM" id="SSF51445">
    <property type="entry name" value="(Trans)glycosidases"/>
    <property type="match status" value="1"/>
</dbReference>